<name>A0A7X2S630_9BACI</name>
<keyword evidence="2" id="KW-1185">Reference proteome</keyword>
<accession>A0A7X2S630</accession>
<evidence type="ECO:0000313" key="1">
    <source>
        <dbReference type="EMBL" id="MTH53920.1"/>
    </source>
</evidence>
<dbReference type="Pfam" id="PF13552">
    <property type="entry name" value="DUF4127"/>
    <property type="match status" value="1"/>
</dbReference>
<dbReference type="InterPro" id="IPR025394">
    <property type="entry name" value="DUF4127"/>
</dbReference>
<dbReference type="RefSeq" id="WP_155112440.1">
    <property type="nucleotide sequence ID" value="NZ_WMIB01000009.1"/>
</dbReference>
<dbReference type="AlphaFoldDB" id="A0A7X2S630"/>
<dbReference type="EMBL" id="WMIB01000009">
    <property type="protein sequence ID" value="MTH53920.1"/>
    <property type="molecule type" value="Genomic_DNA"/>
</dbReference>
<evidence type="ECO:0000313" key="2">
    <source>
        <dbReference type="Proteomes" id="UP000434639"/>
    </source>
</evidence>
<organism evidence="1 2">
    <name type="scientific">Metabacillus mangrovi</name>
    <dbReference type="NCBI Taxonomy" id="1491830"/>
    <lineage>
        <taxon>Bacteria</taxon>
        <taxon>Bacillati</taxon>
        <taxon>Bacillota</taxon>
        <taxon>Bacilli</taxon>
        <taxon>Bacillales</taxon>
        <taxon>Bacillaceae</taxon>
        <taxon>Metabacillus</taxon>
    </lineage>
</organism>
<protein>
    <submittedName>
        <fullName evidence="1">DUF4127 family protein</fullName>
    </submittedName>
</protein>
<sequence length="508" mass="58195">MKILYIPIDERPCNIEYVQRIAQTSSHIKLICPDKKRLGRKKEAANADGLWKWIEDNVATAEALILSIDMLLYGGLLPSRLHHLTEAASLNLANRLRTIRTNYPDLPIYASNLIMRTPSYSSSDEEPDYYGQWGRELFLRAFLQDKQSRTGLLESEAAQLFKISSVLPAEYINDYEKRREFNLKVNMLMLDLIEEGVLTFLAFPQDDSAEYGYTAIDQKEVSKKREDLRLYNRVHIYPGADEVGATLLTRVYNSIKKQRPKIYPIWSSTAGPELIPLYEDRPFAESMKAHILASGCALANSPDDADLILAYNTPGRVMQESREQVQKDISYSSFRNMLMFTEQITDFVQAGKGVIVADSAYANGGDKELIALLDDAQVLDRLLSYKGWNTNCNTLGTTICQGVLADRRKTESIKENLIYHLLDDFFYQAEIRQEMTMGFSNESNLTYFDLKKDAERISIKRDLLLEERFTGFIRSSFNDVKIEQIKTYAPWNRMFECGIQVKLRFGGL</sequence>
<dbReference type="OrthoDB" id="9789552at2"/>
<dbReference type="Proteomes" id="UP000434639">
    <property type="component" value="Unassembled WGS sequence"/>
</dbReference>
<comment type="caution">
    <text evidence="1">The sequence shown here is derived from an EMBL/GenBank/DDBJ whole genome shotgun (WGS) entry which is preliminary data.</text>
</comment>
<gene>
    <name evidence="1" type="ORF">GKZ89_10935</name>
</gene>
<reference evidence="1 2" key="1">
    <citation type="journal article" date="2017" name="Int. J. Syst. Evol. Microbiol.">
        <title>Bacillus mangrovi sp. nov., isolated from a sediment sample from a mangrove forest.</title>
        <authorList>
            <person name="Gupta V."/>
            <person name="Singh P.K."/>
            <person name="Korpole S."/>
            <person name="Tanuku N.R.S."/>
            <person name="Pinnaka A.K."/>
        </authorList>
    </citation>
    <scope>NUCLEOTIDE SEQUENCE [LARGE SCALE GENOMIC DNA]</scope>
    <source>
        <strain evidence="1 2">KCTC 33872</strain>
    </source>
</reference>
<proteinExistence type="predicted"/>